<dbReference type="Proteomes" id="UP000034164">
    <property type="component" value="Unassembled WGS sequence"/>
</dbReference>
<gene>
    <name evidence="2" type="ORF">EMCG_08762</name>
</gene>
<reference evidence="3" key="1">
    <citation type="journal article" date="2015" name="PLoS Genet.">
        <title>The dynamic genome and transcriptome of the human fungal pathogen Blastomyces and close relative Emmonsia.</title>
        <authorList>
            <person name="Munoz J.F."/>
            <person name="Gauthier G.M."/>
            <person name="Desjardins C.A."/>
            <person name="Gallo J.E."/>
            <person name="Holder J."/>
            <person name="Sullivan T.D."/>
            <person name="Marty A.J."/>
            <person name="Carmen J.C."/>
            <person name="Chen Z."/>
            <person name="Ding L."/>
            <person name="Gujja S."/>
            <person name="Magrini V."/>
            <person name="Misas E."/>
            <person name="Mitreva M."/>
            <person name="Priest M."/>
            <person name="Saif S."/>
            <person name="Whiston E.A."/>
            <person name="Young S."/>
            <person name="Zeng Q."/>
            <person name="Goldman W.E."/>
            <person name="Mardis E.R."/>
            <person name="Taylor J.W."/>
            <person name="McEwen J.G."/>
            <person name="Clay O.K."/>
            <person name="Klein B.S."/>
            <person name="Cuomo C.A."/>
        </authorList>
    </citation>
    <scope>NUCLEOTIDE SEQUENCE [LARGE SCALE GENOMIC DNA]</scope>
    <source>
        <strain evidence="3">UAMH 3008</strain>
    </source>
</reference>
<protein>
    <submittedName>
        <fullName evidence="2">Uncharacterized protein</fullName>
    </submittedName>
</protein>
<proteinExistence type="predicted"/>
<name>A0A0G2JAA8_9EURO</name>
<organism evidence="2 3">
    <name type="scientific">[Emmonsia] crescens</name>
    <dbReference type="NCBI Taxonomy" id="73230"/>
    <lineage>
        <taxon>Eukaryota</taxon>
        <taxon>Fungi</taxon>
        <taxon>Dikarya</taxon>
        <taxon>Ascomycota</taxon>
        <taxon>Pezizomycotina</taxon>
        <taxon>Eurotiomycetes</taxon>
        <taxon>Eurotiomycetidae</taxon>
        <taxon>Onygenales</taxon>
        <taxon>Ajellomycetaceae</taxon>
        <taxon>Emergomyces</taxon>
    </lineage>
</organism>
<dbReference type="VEuPathDB" id="FungiDB:EMCG_08762"/>
<feature type="compositionally biased region" description="Basic and acidic residues" evidence="1">
    <location>
        <begin position="31"/>
        <end position="50"/>
    </location>
</feature>
<dbReference type="AlphaFoldDB" id="A0A0G2JAA8"/>
<evidence type="ECO:0000313" key="2">
    <source>
        <dbReference type="EMBL" id="KKZ65406.1"/>
    </source>
</evidence>
<feature type="non-terminal residue" evidence="2">
    <location>
        <position position="97"/>
    </location>
</feature>
<feature type="compositionally biased region" description="Acidic residues" evidence="1">
    <location>
        <begin position="87"/>
        <end position="97"/>
    </location>
</feature>
<comment type="caution">
    <text evidence="2">The sequence shown here is derived from an EMBL/GenBank/DDBJ whole genome shotgun (WGS) entry which is preliminary data.</text>
</comment>
<evidence type="ECO:0000256" key="1">
    <source>
        <dbReference type="SAM" id="MobiDB-lite"/>
    </source>
</evidence>
<evidence type="ECO:0000313" key="3">
    <source>
        <dbReference type="Proteomes" id="UP000034164"/>
    </source>
</evidence>
<dbReference type="EMBL" id="LCZI01000652">
    <property type="protein sequence ID" value="KKZ65406.1"/>
    <property type="molecule type" value="Genomic_DNA"/>
</dbReference>
<accession>A0A0G2JAA8</accession>
<sequence>MFLHFNPEATAPGTKFQRMPLSRAQQPAIGKRTDKNEKPVNTKEPPKILESRVTSSNVEAADIQNQNLDLRIDAGDNDSDSLRSLFDDDDSNPSDTS</sequence>
<feature type="compositionally biased region" description="Polar residues" evidence="1">
    <location>
        <begin position="52"/>
        <end position="68"/>
    </location>
</feature>
<feature type="region of interest" description="Disordered" evidence="1">
    <location>
        <begin position="1"/>
        <end position="97"/>
    </location>
</feature>